<dbReference type="Pfam" id="PF01741">
    <property type="entry name" value="MscL"/>
    <property type="match status" value="1"/>
</dbReference>
<dbReference type="SUPFAM" id="SSF81330">
    <property type="entry name" value="Gated mechanosensitive channel"/>
    <property type="match status" value="1"/>
</dbReference>
<dbReference type="InterPro" id="IPR037673">
    <property type="entry name" value="MSC/AndL"/>
</dbReference>
<keyword evidence="6" id="KW-0406">Ion transport</keyword>
<dbReference type="AlphaFoldDB" id="A0A7Y9IB90"/>
<dbReference type="PRINTS" id="PR01264">
    <property type="entry name" value="MECHCHANNEL"/>
</dbReference>
<evidence type="ECO:0000256" key="4">
    <source>
        <dbReference type="ARBA" id="ARBA00022692"/>
    </source>
</evidence>
<feature type="transmembrane region" description="Helical" evidence="9">
    <location>
        <begin position="58"/>
        <end position="83"/>
    </location>
</feature>
<dbReference type="Proteomes" id="UP000569914">
    <property type="component" value="Unassembled WGS sequence"/>
</dbReference>
<evidence type="ECO:0000256" key="8">
    <source>
        <dbReference type="ARBA" id="ARBA00023303"/>
    </source>
</evidence>
<keyword evidence="4 9" id="KW-0812">Transmembrane</keyword>
<dbReference type="InterPro" id="IPR036019">
    <property type="entry name" value="MscL_channel"/>
</dbReference>
<keyword evidence="8" id="KW-0407">Ion channel</keyword>
<comment type="subcellular location">
    <subcellularLocation>
        <location evidence="1">Membrane</location>
        <topology evidence="1">Multi-pass membrane protein</topology>
    </subcellularLocation>
</comment>
<dbReference type="RefSeq" id="WP_179755204.1">
    <property type="nucleotide sequence ID" value="NZ_JACCBU010000001.1"/>
</dbReference>
<evidence type="ECO:0000256" key="7">
    <source>
        <dbReference type="ARBA" id="ARBA00023136"/>
    </source>
</evidence>
<dbReference type="InterPro" id="IPR001185">
    <property type="entry name" value="MS_channel"/>
</dbReference>
<keyword evidence="11" id="KW-1185">Reference proteome</keyword>
<evidence type="ECO:0000313" key="10">
    <source>
        <dbReference type="EMBL" id="NYE73595.1"/>
    </source>
</evidence>
<feature type="transmembrane region" description="Helical" evidence="9">
    <location>
        <begin position="12"/>
        <end position="38"/>
    </location>
</feature>
<protein>
    <submittedName>
        <fullName evidence="10">Large conductance mechanosensitive channel</fullName>
    </submittedName>
</protein>
<sequence length="119" mass="13034">MKGFKEFLMRGNLIELAVAVVMATAFGAVVTALVNIILDLVGKVANVDSFSTVAVGGINIGAFLSALITFLIIAFVVYFGIVLPYNRLRERFKQEEPEAAATTEELLAEIRDLLRDRRS</sequence>
<accession>A0A7Y9IB90</accession>
<proteinExistence type="predicted"/>
<keyword evidence="7 9" id="KW-0472">Membrane</keyword>
<dbReference type="NCBIfam" id="TIGR00220">
    <property type="entry name" value="mscL"/>
    <property type="match status" value="1"/>
</dbReference>
<dbReference type="PANTHER" id="PTHR30266">
    <property type="entry name" value="MECHANOSENSITIVE CHANNEL MSCL"/>
    <property type="match status" value="1"/>
</dbReference>
<keyword evidence="2" id="KW-0813">Transport</keyword>
<name>A0A7Y9IB90_9ACTN</name>
<evidence type="ECO:0000256" key="9">
    <source>
        <dbReference type="SAM" id="Phobius"/>
    </source>
</evidence>
<dbReference type="EMBL" id="JACCBU010000001">
    <property type="protein sequence ID" value="NYE73595.1"/>
    <property type="molecule type" value="Genomic_DNA"/>
</dbReference>
<organism evidence="10 11">
    <name type="scientific">Microlunatus parietis</name>
    <dbReference type="NCBI Taxonomy" id="682979"/>
    <lineage>
        <taxon>Bacteria</taxon>
        <taxon>Bacillati</taxon>
        <taxon>Actinomycetota</taxon>
        <taxon>Actinomycetes</taxon>
        <taxon>Propionibacteriales</taxon>
        <taxon>Propionibacteriaceae</taxon>
        <taxon>Microlunatus</taxon>
    </lineage>
</organism>
<gene>
    <name evidence="10" type="ORF">BKA15_004924</name>
</gene>
<evidence type="ECO:0000313" key="11">
    <source>
        <dbReference type="Proteomes" id="UP000569914"/>
    </source>
</evidence>
<comment type="caution">
    <text evidence="10">The sequence shown here is derived from an EMBL/GenBank/DDBJ whole genome shotgun (WGS) entry which is preliminary data.</text>
</comment>
<reference evidence="10 11" key="1">
    <citation type="submission" date="2020-07" db="EMBL/GenBank/DDBJ databases">
        <title>Sequencing the genomes of 1000 actinobacteria strains.</title>
        <authorList>
            <person name="Klenk H.-P."/>
        </authorList>
    </citation>
    <scope>NUCLEOTIDE SEQUENCE [LARGE SCALE GENOMIC DNA]</scope>
    <source>
        <strain evidence="10 11">DSM 22083</strain>
    </source>
</reference>
<evidence type="ECO:0000256" key="5">
    <source>
        <dbReference type="ARBA" id="ARBA00022989"/>
    </source>
</evidence>
<dbReference type="GO" id="GO:0016020">
    <property type="term" value="C:membrane"/>
    <property type="evidence" value="ECO:0007669"/>
    <property type="project" value="UniProtKB-SubCell"/>
</dbReference>
<evidence type="ECO:0000256" key="1">
    <source>
        <dbReference type="ARBA" id="ARBA00004141"/>
    </source>
</evidence>
<evidence type="ECO:0000256" key="2">
    <source>
        <dbReference type="ARBA" id="ARBA00022448"/>
    </source>
</evidence>
<evidence type="ECO:0000256" key="3">
    <source>
        <dbReference type="ARBA" id="ARBA00022475"/>
    </source>
</evidence>
<keyword evidence="5 9" id="KW-1133">Transmembrane helix</keyword>
<dbReference type="GO" id="GO:0008381">
    <property type="term" value="F:mechanosensitive monoatomic ion channel activity"/>
    <property type="evidence" value="ECO:0007669"/>
    <property type="project" value="InterPro"/>
</dbReference>
<dbReference type="PANTHER" id="PTHR30266:SF2">
    <property type="entry name" value="LARGE-CONDUCTANCE MECHANOSENSITIVE CHANNEL"/>
    <property type="match status" value="1"/>
</dbReference>
<evidence type="ECO:0000256" key="6">
    <source>
        <dbReference type="ARBA" id="ARBA00023065"/>
    </source>
</evidence>
<dbReference type="Gene3D" id="1.10.1200.120">
    <property type="entry name" value="Large-conductance mechanosensitive channel, MscL, domain 1"/>
    <property type="match status" value="1"/>
</dbReference>
<keyword evidence="3" id="KW-1003">Cell membrane</keyword>